<dbReference type="RefSeq" id="WP_249553639.1">
    <property type="nucleotide sequence ID" value="NZ_JBHFGJ010000005.1"/>
</dbReference>
<keyword evidence="2" id="KW-1185">Reference proteome</keyword>
<dbReference type="Proteomes" id="UP001576726">
    <property type="component" value="Unassembled WGS sequence"/>
</dbReference>
<evidence type="ECO:0008006" key="3">
    <source>
        <dbReference type="Google" id="ProtNLM"/>
    </source>
</evidence>
<comment type="caution">
    <text evidence="1">The sequence shown here is derived from an EMBL/GenBank/DDBJ whole genome shotgun (WGS) entry which is preliminary data.</text>
</comment>
<reference evidence="1 2" key="1">
    <citation type="submission" date="2024-09" db="EMBL/GenBank/DDBJ databases">
        <authorList>
            <person name="Zhang Y."/>
        </authorList>
    </citation>
    <scope>NUCLEOTIDE SEQUENCE [LARGE SCALE GENOMIC DNA]</scope>
    <source>
        <strain evidence="1 2">SH314</strain>
    </source>
</reference>
<sequence length="245" mass="28934">MPSTENHPSFPLTIDREQKIWRYMDFTKFMHLLTTKSLWFNRSDKFEDPFEGKYPLKNLQQMRGQEWAVMEHLIDHMRQFTYINCWYISNHESAAMWKLYAQTSEAIAIQTTYEKLHSLMPEECFIGELTYIDYKNDVIQINNSFNPHMIKRNAFSHERELRALIQDNKTPSKESPDGNGKMHDYSAVNDKFGLSVSVNPLDLIHNVCVAPMSPIWFKELVREICIDHGFEKNSIIISELDDEPY</sequence>
<dbReference type="EMBL" id="JBHFGJ010000005">
    <property type="protein sequence ID" value="MFB2653629.1"/>
    <property type="molecule type" value="Genomic_DNA"/>
</dbReference>
<organism evidence="1 2">
    <name type="scientific">Shewanella seohaensis</name>
    <dbReference type="NCBI Taxonomy" id="755175"/>
    <lineage>
        <taxon>Bacteria</taxon>
        <taxon>Pseudomonadati</taxon>
        <taxon>Pseudomonadota</taxon>
        <taxon>Gammaproteobacteria</taxon>
        <taxon>Alteromonadales</taxon>
        <taxon>Shewanellaceae</taxon>
        <taxon>Shewanella</taxon>
    </lineage>
</organism>
<name>A0ABV4VWT2_9GAMM</name>
<evidence type="ECO:0000313" key="1">
    <source>
        <dbReference type="EMBL" id="MFB2653629.1"/>
    </source>
</evidence>
<protein>
    <recommendedName>
        <fullName evidence="3">DUF2971 domain-containing protein</fullName>
    </recommendedName>
</protein>
<accession>A0ABV4VWT2</accession>
<proteinExistence type="predicted"/>
<evidence type="ECO:0000313" key="2">
    <source>
        <dbReference type="Proteomes" id="UP001576726"/>
    </source>
</evidence>
<gene>
    <name evidence="1" type="ORF">ACE02L_12885</name>
</gene>